<evidence type="ECO:0000256" key="1">
    <source>
        <dbReference type="SAM" id="Coils"/>
    </source>
</evidence>
<dbReference type="Proteomes" id="UP001500954">
    <property type="component" value="Unassembled WGS sequence"/>
</dbReference>
<name>A0ABP6XH32_9FLAO</name>
<keyword evidence="3" id="KW-1185">Reference proteome</keyword>
<dbReference type="Pfam" id="PF16125">
    <property type="entry name" value="DUF4837"/>
    <property type="match status" value="1"/>
</dbReference>
<dbReference type="InterPro" id="IPR032286">
    <property type="entry name" value="DUF4837"/>
</dbReference>
<reference evidence="3" key="1">
    <citation type="journal article" date="2019" name="Int. J. Syst. Evol. Microbiol.">
        <title>The Global Catalogue of Microorganisms (GCM) 10K type strain sequencing project: providing services to taxonomists for standard genome sequencing and annotation.</title>
        <authorList>
            <consortium name="The Broad Institute Genomics Platform"/>
            <consortium name="The Broad Institute Genome Sequencing Center for Infectious Disease"/>
            <person name="Wu L."/>
            <person name="Ma J."/>
        </authorList>
    </citation>
    <scope>NUCLEOTIDE SEQUENCE [LARGE SCALE GENOMIC DNA]</scope>
    <source>
        <strain evidence="3">JCM 17111</strain>
    </source>
</reference>
<dbReference type="PROSITE" id="PS51257">
    <property type="entry name" value="PROKAR_LIPOPROTEIN"/>
    <property type="match status" value="1"/>
</dbReference>
<protein>
    <recommendedName>
        <fullName evidence="4">DUF4837 family protein</fullName>
    </recommendedName>
</protein>
<accession>A0ABP6XH32</accession>
<sequence>MRNIFIAILGLLLVTSCRDSKVSKQKVLLDSSGNINQVSVVIDNEMWSGSLGEAIRKVLTTTIYGLPQDEPTFVISQIPPSVFSGFVTRNRTLLKIELGKEAGLKVEKDIYAKPQKVIIVSGPTKEALIEVIETNSDKILEEFKKEELKELQRRIAKALHKNKAMQEKMGVHLKFPSVFRIAKEEGNFFWIRKDITTGSTNLLVYELPYNAIKRNDSIINQIIKTRDSIGKAHVHGTLDGTYMVTENAYTPFHAKIVLDNKPALETKGLWDLKGGFMAGPYVNYAIEDKKNNRWVVIEGFVFAPSVDKRNYMFELDAIIKSVKLD</sequence>
<feature type="coiled-coil region" evidence="1">
    <location>
        <begin position="141"/>
        <end position="168"/>
    </location>
</feature>
<dbReference type="EMBL" id="BAABCY010000036">
    <property type="protein sequence ID" value="GAA3566269.1"/>
    <property type="molecule type" value="Genomic_DNA"/>
</dbReference>
<keyword evidence="1" id="KW-0175">Coiled coil</keyword>
<evidence type="ECO:0000313" key="2">
    <source>
        <dbReference type="EMBL" id="GAA3566269.1"/>
    </source>
</evidence>
<gene>
    <name evidence="2" type="ORF">GCM10022395_15800</name>
</gene>
<comment type="caution">
    <text evidence="2">The sequence shown here is derived from an EMBL/GenBank/DDBJ whole genome shotgun (WGS) entry which is preliminary data.</text>
</comment>
<dbReference type="RefSeq" id="WP_345005375.1">
    <property type="nucleotide sequence ID" value="NZ_BAABCY010000036.1"/>
</dbReference>
<organism evidence="2 3">
    <name type="scientific">Snuella lapsa</name>
    <dbReference type="NCBI Taxonomy" id="870481"/>
    <lineage>
        <taxon>Bacteria</taxon>
        <taxon>Pseudomonadati</taxon>
        <taxon>Bacteroidota</taxon>
        <taxon>Flavobacteriia</taxon>
        <taxon>Flavobacteriales</taxon>
        <taxon>Flavobacteriaceae</taxon>
        <taxon>Snuella</taxon>
    </lineage>
</organism>
<proteinExistence type="predicted"/>
<evidence type="ECO:0008006" key="4">
    <source>
        <dbReference type="Google" id="ProtNLM"/>
    </source>
</evidence>
<evidence type="ECO:0000313" key="3">
    <source>
        <dbReference type="Proteomes" id="UP001500954"/>
    </source>
</evidence>